<dbReference type="RefSeq" id="XP_002792339.1">
    <property type="nucleotide sequence ID" value="XM_002792293.2"/>
</dbReference>
<name>C1H4D1_PARBA</name>
<keyword evidence="1" id="KW-0812">Transmembrane</keyword>
<proteinExistence type="predicted"/>
<keyword evidence="3" id="KW-1185">Reference proteome</keyword>
<dbReference type="InterPro" id="IPR021838">
    <property type="entry name" value="DUF3431"/>
</dbReference>
<evidence type="ECO:0000256" key="1">
    <source>
        <dbReference type="SAM" id="Phobius"/>
    </source>
</evidence>
<dbReference type="AlphaFoldDB" id="C1H4D1"/>
<evidence type="ECO:0000313" key="2">
    <source>
        <dbReference type="EMBL" id="EEH34575.1"/>
    </source>
</evidence>
<accession>C1H4D1</accession>
<dbReference type="KEGG" id="pbl:PAAG_05624"/>
<dbReference type="STRING" id="502779.C1H4D1"/>
<dbReference type="OMA" id="VIYCPRY"/>
<reference evidence="2 3" key="1">
    <citation type="journal article" date="2011" name="PLoS Genet.">
        <title>Comparative genomic analysis of human fungal pathogens causing paracoccidioidomycosis.</title>
        <authorList>
            <person name="Desjardins C.A."/>
            <person name="Champion M.D."/>
            <person name="Holder J.W."/>
            <person name="Muszewska A."/>
            <person name="Goldberg J."/>
            <person name="Bailao A.M."/>
            <person name="Brigido M.M."/>
            <person name="Ferreira M.E."/>
            <person name="Garcia A.M."/>
            <person name="Grynberg M."/>
            <person name="Gujja S."/>
            <person name="Heiman D.I."/>
            <person name="Henn M.R."/>
            <person name="Kodira C.D."/>
            <person name="Leon-Narvaez H."/>
            <person name="Longo L.V."/>
            <person name="Ma L.J."/>
            <person name="Malavazi I."/>
            <person name="Matsuo A.L."/>
            <person name="Morais F.V."/>
            <person name="Pereira M."/>
            <person name="Rodriguez-Brito S."/>
            <person name="Sakthikumar S."/>
            <person name="Salem-Izacc S.M."/>
            <person name="Sykes S.M."/>
            <person name="Teixeira M.M."/>
            <person name="Vallejo M.C."/>
            <person name="Walter M.E."/>
            <person name="Yandava C."/>
            <person name="Young S."/>
            <person name="Zeng Q."/>
            <person name="Zucker J."/>
            <person name="Felipe M.S."/>
            <person name="Goldman G.H."/>
            <person name="Haas B.J."/>
            <person name="McEwen J.G."/>
            <person name="Nino-Vega G."/>
            <person name="Puccia R."/>
            <person name="San-Blas G."/>
            <person name="Soares C.M."/>
            <person name="Birren B.W."/>
            <person name="Cuomo C.A."/>
        </authorList>
    </citation>
    <scope>NUCLEOTIDE SEQUENCE [LARGE SCALE GENOMIC DNA]</scope>
    <source>
        <strain evidence="3">ATCC MYA-826 / Pb01</strain>
    </source>
</reference>
<dbReference type="OrthoDB" id="426718at2759"/>
<gene>
    <name evidence="2" type="ORF">PAAG_05624</name>
</gene>
<dbReference type="HOGENOM" id="CLU_031559_2_0_1"/>
<dbReference type="GeneID" id="9095585"/>
<dbReference type="PANTHER" id="PTHR37490:SF2">
    <property type="match status" value="1"/>
</dbReference>
<dbReference type="VEuPathDB" id="FungiDB:PAAG_05624"/>
<feature type="transmembrane region" description="Helical" evidence="1">
    <location>
        <begin position="67"/>
        <end position="85"/>
    </location>
</feature>
<dbReference type="EMBL" id="KN294006">
    <property type="protein sequence ID" value="EEH34575.1"/>
    <property type="molecule type" value="Genomic_DNA"/>
</dbReference>
<keyword evidence="1" id="KW-1133">Transmembrane helix</keyword>
<keyword evidence="1" id="KW-0472">Membrane</keyword>
<protein>
    <submittedName>
        <fullName evidence="2">Uncharacterized protein</fullName>
    </submittedName>
</protein>
<dbReference type="Pfam" id="PF11913">
    <property type="entry name" value="DUF3431"/>
    <property type="match status" value="1"/>
</dbReference>
<dbReference type="PANTHER" id="PTHR37490">
    <property type="entry name" value="EXPRESSED PROTEIN"/>
    <property type="match status" value="1"/>
</dbReference>
<dbReference type="Proteomes" id="UP000002059">
    <property type="component" value="Partially assembled WGS sequence"/>
</dbReference>
<dbReference type="eggNOG" id="ENOG502SB7A">
    <property type="taxonomic scope" value="Eukaryota"/>
</dbReference>
<evidence type="ECO:0000313" key="3">
    <source>
        <dbReference type="Proteomes" id="UP000002059"/>
    </source>
</evidence>
<organism evidence="2 3">
    <name type="scientific">Paracoccidioides lutzii (strain ATCC MYA-826 / Pb01)</name>
    <name type="common">Paracoccidioides brasiliensis</name>
    <dbReference type="NCBI Taxonomy" id="502779"/>
    <lineage>
        <taxon>Eukaryota</taxon>
        <taxon>Fungi</taxon>
        <taxon>Dikarya</taxon>
        <taxon>Ascomycota</taxon>
        <taxon>Pezizomycotina</taxon>
        <taxon>Eurotiomycetes</taxon>
        <taxon>Eurotiomycetidae</taxon>
        <taxon>Onygenales</taxon>
        <taxon>Ajellomycetaceae</taxon>
        <taxon>Paracoccidioides</taxon>
    </lineage>
</organism>
<sequence>MPYCIHPHLTTILHARVDFSGPYHFCEPERQRQHYGLRRRLFPPGPDLPLMFLGRHQRAARRRSHRLLFCALLCASLMMIYYISIPGAVPPPARLVRPDSHGIPLAIVVGKTVGENANWAYKMFPEWTPFVYSVDNEPGYGLHVPNRGRESMPYLTFIIDHYYNLPDIVAFMHANNRQWHNQDISPYNDRVLRSLRLETVRKRGYVNLRCRISPGCEPSSVLPHHPTFADIDRNDTRSRFADIYAKLFELDDVKDVPQVIGGVCCAQFVVTRERILQRPLEDYVRMKDWVSSGSRPMNDYDVGWVFEKIWHIIFGEAAVSCITESQCLCDLYGKCKPSRRPKKATKLAFEPVS</sequence>